<evidence type="ECO:0000313" key="2">
    <source>
        <dbReference type="EMBL" id="GBE80162.1"/>
    </source>
</evidence>
<gene>
    <name evidence="2" type="ORF">SCP_0213680</name>
</gene>
<organism evidence="2 3">
    <name type="scientific">Sparassis crispa</name>
    <dbReference type="NCBI Taxonomy" id="139825"/>
    <lineage>
        <taxon>Eukaryota</taxon>
        <taxon>Fungi</taxon>
        <taxon>Dikarya</taxon>
        <taxon>Basidiomycota</taxon>
        <taxon>Agaricomycotina</taxon>
        <taxon>Agaricomycetes</taxon>
        <taxon>Polyporales</taxon>
        <taxon>Sparassidaceae</taxon>
        <taxon>Sparassis</taxon>
    </lineage>
</organism>
<keyword evidence="3" id="KW-1185">Reference proteome</keyword>
<dbReference type="GeneID" id="38777079"/>
<dbReference type="OrthoDB" id="2867883at2759"/>
<reference evidence="2 3" key="1">
    <citation type="journal article" date="2018" name="Sci. Rep.">
        <title>Genome sequence of the cauliflower mushroom Sparassis crispa (Hanabiratake) and its association with beneficial usage.</title>
        <authorList>
            <person name="Kiyama R."/>
            <person name="Furutani Y."/>
            <person name="Kawaguchi K."/>
            <person name="Nakanishi T."/>
        </authorList>
    </citation>
    <scope>NUCLEOTIDE SEQUENCE [LARGE SCALE GENOMIC DNA]</scope>
</reference>
<feature type="compositionally biased region" description="Polar residues" evidence="1">
    <location>
        <begin position="1"/>
        <end position="19"/>
    </location>
</feature>
<feature type="region of interest" description="Disordered" evidence="1">
    <location>
        <begin position="1"/>
        <end position="20"/>
    </location>
</feature>
<accession>A0A401GDC0</accession>
<evidence type="ECO:0000256" key="1">
    <source>
        <dbReference type="SAM" id="MobiDB-lite"/>
    </source>
</evidence>
<sequence length="537" mass="62499">MFNHTGQSHHIWQDSNDSVNTRRRNIPDTVVNAEDFPFVEDDTDKQSEFIIDLRTIQVLRCQSRYPGEDREVPRRSSLQNVLDWIAQCFVRTNDGARFAAALSVRPGMLTIHIASDRAPTAEDHLMGKRFIAEVVEAVSRKDRLDDPDVFYGIIMQFVRMYAQTAWERLVRKIDLILDVNSWNGVGEPDETLQRIDGLVDDWVDRWTTMTYGGESSTPIQKVADKSFGGDTHKALKHVFRCLFDRAQRIRTENFDTDEERINYLREVIFRCEVLHSSDFLRDLDQSPVWMKQLSNCPPGKNLLLCLRRRIARLERYFGGATDFIFRGTRYFDLILQPGVPPKPEDLENCAQIVWVGEVIPRVPANPYTWPSSPEDWFSGVLHRSGVRLSRERKRRAFSCLRIHDAWQYGESNSPVVPKLHCELQMVHYLDQQRIAVVKYTIGVSKDVCWACELYLAQLRARLGDDFPGWKVPQTYDAYRKAAHDWMVPVALPEARTLTRDVVERTVNNVFQITKREMQDWAKRAFKEFRPISPFPLF</sequence>
<dbReference type="AlphaFoldDB" id="A0A401GDC0"/>
<dbReference type="InterPro" id="IPR027796">
    <property type="entry name" value="OTT_1508_deam-like"/>
</dbReference>
<dbReference type="RefSeq" id="XP_027611075.1">
    <property type="nucleotide sequence ID" value="XM_027755274.1"/>
</dbReference>
<evidence type="ECO:0000313" key="3">
    <source>
        <dbReference type="Proteomes" id="UP000287166"/>
    </source>
</evidence>
<dbReference type="EMBL" id="BFAD01000002">
    <property type="protein sequence ID" value="GBE80162.1"/>
    <property type="molecule type" value="Genomic_DNA"/>
</dbReference>
<name>A0A401GDC0_9APHY</name>
<dbReference type="Pfam" id="PF14441">
    <property type="entry name" value="OTT_1508_deam"/>
    <property type="match status" value="1"/>
</dbReference>
<proteinExistence type="predicted"/>
<comment type="caution">
    <text evidence="2">The sequence shown here is derived from an EMBL/GenBank/DDBJ whole genome shotgun (WGS) entry which is preliminary data.</text>
</comment>
<protein>
    <submittedName>
        <fullName evidence="2">Uncharacterized protein</fullName>
    </submittedName>
</protein>
<dbReference type="InParanoid" id="A0A401GDC0"/>
<dbReference type="Proteomes" id="UP000287166">
    <property type="component" value="Unassembled WGS sequence"/>
</dbReference>